<accession>A0A7W8IR55</accession>
<keyword evidence="2" id="KW-1185">Reference proteome</keyword>
<sequence>MAATAKRLYLGNPSTTLTTVYTVPVNTTTIVKSIVICNTSATDTTASIVISTAGIVYNMPIKGKDTVIIDMSLVMYANDTIQVQQGIANNLNITISGVEVA</sequence>
<dbReference type="EMBL" id="JACHEP010000013">
    <property type="protein sequence ID" value="MBB5325206.1"/>
    <property type="molecule type" value="Genomic_DNA"/>
</dbReference>
<protein>
    <submittedName>
        <fullName evidence="1">Uncharacterized protein</fullName>
    </submittedName>
</protein>
<gene>
    <name evidence="1" type="ORF">HNQ34_002306</name>
</gene>
<dbReference type="AlphaFoldDB" id="A0A7W8IR55"/>
<organism evidence="1 2">
    <name type="scientific">Anoxybacteroides tepidamans</name>
    <dbReference type="NCBI Taxonomy" id="265948"/>
    <lineage>
        <taxon>Bacteria</taxon>
        <taxon>Bacillati</taxon>
        <taxon>Bacillota</taxon>
        <taxon>Bacilli</taxon>
        <taxon>Bacillales</taxon>
        <taxon>Anoxybacillaceae</taxon>
        <taxon>Anoxybacteroides</taxon>
    </lineage>
</organism>
<name>A0A7W8IR55_9BACL</name>
<evidence type="ECO:0000313" key="1">
    <source>
        <dbReference type="EMBL" id="MBB5325206.1"/>
    </source>
</evidence>
<comment type="caution">
    <text evidence="1">The sequence shown here is derived from an EMBL/GenBank/DDBJ whole genome shotgun (WGS) entry which is preliminary data.</text>
</comment>
<dbReference type="Proteomes" id="UP000520011">
    <property type="component" value="Unassembled WGS sequence"/>
</dbReference>
<reference evidence="1 2" key="1">
    <citation type="submission" date="2020-08" db="EMBL/GenBank/DDBJ databases">
        <title>Genomic Encyclopedia of Type Strains, Phase IV (KMG-IV): sequencing the most valuable type-strain genomes for metagenomic binning, comparative biology and taxonomic classification.</title>
        <authorList>
            <person name="Goeker M."/>
        </authorList>
    </citation>
    <scope>NUCLEOTIDE SEQUENCE [LARGE SCALE GENOMIC DNA]</scope>
    <source>
        <strain evidence="1 2">DSM 16325</strain>
    </source>
</reference>
<proteinExistence type="predicted"/>
<evidence type="ECO:0000313" key="2">
    <source>
        <dbReference type="Proteomes" id="UP000520011"/>
    </source>
</evidence>
<dbReference type="RefSeq" id="WP_183254538.1">
    <property type="nucleotide sequence ID" value="NZ_JACHEP010000013.1"/>
</dbReference>